<evidence type="ECO:0000313" key="4">
    <source>
        <dbReference type="EMBL" id="SSX23156.1"/>
    </source>
</evidence>
<dbReference type="InterPro" id="IPR011993">
    <property type="entry name" value="PH-like_dom_sf"/>
</dbReference>
<dbReference type="GO" id="GO:0005769">
    <property type="term" value="C:early endosome"/>
    <property type="evidence" value="ECO:0007669"/>
    <property type="project" value="TreeGrafter"/>
</dbReference>
<dbReference type="GO" id="GO:0007032">
    <property type="term" value="P:endosome organization"/>
    <property type="evidence" value="ECO:0007669"/>
    <property type="project" value="TreeGrafter"/>
</dbReference>
<dbReference type="GO" id="GO:0001881">
    <property type="term" value="P:receptor recycling"/>
    <property type="evidence" value="ECO:0007669"/>
    <property type="project" value="TreeGrafter"/>
</dbReference>
<dbReference type="Gene3D" id="2.30.29.30">
    <property type="entry name" value="Pleckstrin-homology domain (PH domain)/Phosphotyrosine-binding domain (PTB)"/>
    <property type="match status" value="1"/>
</dbReference>
<reference evidence="4" key="2">
    <citation type="submission" date="2018-07" db="EMBL/GenBank/DDBJ databases">
        <authorList>
            <person name="Quirk P.G."/>
            <person name="Krulwich T.A."/>
        </authorList>
    </citation>
    <scope>NUCLEOTIDE SEQUENCE</scope>
</reference>
<proteinExistence type="predicted"/>
<dbReference type="FunFam" id="2.30.29.30:FF:000378">
    <property type="entry name" value="Uncharacterized protein, isoform A"/>
    <property type="match status" value="1"/>
</dbReference>
<feature type="region of interest" description="Disordered" evidence="1">
    <location>
        <begin position="227"/>
        <end position="247"/>
    </location>
</feature>
<dbReference type="SMART" id="SM00233">
    <property type="entry name" value="PH"/>
    <property type="match status" value="1"/>
</dbReference>
<dbReference type="CDD" id="cd13288">
    <property type="entry name" value="PH_Ses"/>
    <property type="match status" value="1"/>
</dbReference>
<protein>
    <submittedName>
        <fullName evidence="3">CSON008358 protein</fullName>
    </submittedName>
</protein>
<evidence type="ECO:0000256" key="1">
    <source>
        <dbReference type="SAM" id="MobiDB-lite"/>
    </source>
</evidence>
<dbReference type="GO" id="GO:0005829">
    <property type="term" value="C:cytosol"/>
    <property type="evidence" value="ECO:0007669"/>
    <property type="project" value="GOC"/>
</dbReference>
<feature type="region of interest" description="Disordered" evidence="1">
    <location>
        <begin position="134"/>
        <end position="167"/>
    </location>
</feature>
<dbReference type="GO" id="GO:0005802">
    <property type="term" value="C:trans-Golgi network"/>
    <property type="evidence" value="ECO:0007669"/>
    <property type="project" value="TreeGrafter"/>
</dbReference>
<dbReference type="AlphaFoldDB" id="A0A336KHQ8"/>
<dbReference type="VEuPathDB" id="VectorBase:CSON008358"/>
<accession>A0A336KHQ8</accession>
<dbReference type="PROSITE" id="PS50003">
    <property type="entry name" value="PH_DOMAIN"/>
    <property type="match status" value="1"/>
</dbReference>
<evidence type="ECO:0000259" key="2">
    <source>
        <dbReference type="PROSITE" id="PS50003"/>
    </source>
</evidence>
<dbReference type="SUPFAM" id="SSF50729">
    <property type="entry name" value="PH domain-like"/>
    <property type="match status" value="1"/>
</dbReference>
<reference evidence="3" key="1">
    <citation type="submission" date="2018-04" db="EMBL/GenBank/DDBJ databases">
        <authorList>
            <person name="Go L.Y."/>
            <person name="Mitchell J.A."/>
        </authorList>
    </citation>
    <scope>NUCLEOTIDE SEQUENCE</scope>
    <source>
        <tissue evidence="3">Whole organism</tissue>
    </source>
</reference>
<dbReference type="GO" id="GO:0055037">
    <property type="term" value="C:recycling endosome"/>
    <property type="evidence" value="ECO:0007669"/>
    <property type="project" value="TreeGrafter"/>
</dbReference>
<sequence length="247" mass="28004">MKINEKNLSYFATTEPFDKCGYLNKKGEINKGWQKRWFILKGNLLFYFEKRYDKEPVGMIILEGCTIEMAEAESGSDQYCFKIIFHGPHNRTYVLGAESQEIMESWMKALTCAGYDYMKLMVAELQRQLKELEESRNEIQPGSDNNLPPIAPPRRTAPVKPPVSNKNYLEGAPLVKTQNVCTNNSMGMSENKDPNVVTTFQRIHEMIGAPIIKEIEEYRKLNSSNKRAVSSTGSIPNSPDGAPLIVL</sequence>
<dbReference type="PANTHER" id="PTHR22902">
    <property type="entry name" value="SESQUIPEDALIAN"/>
    <property type="match status" value="1"/>
</dbReference>
<dbReference type="InterPro" id="IPR001849">
    <property type="entry name" value="PH_domain"/>
</dbReference>
<dbReference type="InterPro" id="IPR045188">
    <property type="entry name" value="Boi1/Boi2-like"/>
</dbReference>
<dbReference type="Pfam" id="PF00169">
    <property type="entry name" value="PH"/>
    <property type="match status" value="1"/>
</dbReference>
<dbReference type="GO" id="GO:0042147">
    <property type="term" value="P:retrograde transport, endosome to Golgi"/>
    <property type="evidence" value="ECO:0007669"/>
    <property type="project" value="TreeGrafter"/>
</dbReference>
<dbReference type="PANTHER" id="PTHR22902:SF53">
    <property type="entry name" value="INOSITOL PHOSPHATASE INTERACTING PROTEIN, ISOFORM A"/>
    <property type="match status" value="1"/>
</dbReference>
<name>A0A336KHQ8_CULSO</name>
<organism evidence="3">
    <name type="scientific">Culicoides sonorensis</name>
    <name type="common">Biting midge</name>
    <dbReference type="NCBI Taxonomy" id="179676"/>
    <lineage>
        <taxon>Eukaryota</taxon>
        <taxon>Metazoa</taxon>
        <taxon>Ecdysozoa</taxon>
        <taxon>Arthropoda</taxon>
        <taxon>Hexapoda</taxon>
        <taxon>Insecta</taxon>
        <taxon>Pterygota</taxon>
        <taxon>Neoptera</taxon>
        <taxon>Endopterygota</taxon>
        <taxon>Diptera</taxon>
        <taxon>Nematocera</taxon>
        <taxon>Chironomoidea</taxon>
        <taxon>Ceratopogonidae</taxon>
        <taxon>Ceratopogoninae</taxon>
        <taxon>Culicoides</taxon>
        <taxon>Monoculicoides</taxon>
    </lineage>
</organism>
<feature type="domain" description="PH" evidence="2">
    <location>
        <begin position="16"/>
        <end position="115"/>
    </location>
</feature>
<feature type="compositionally biased region" description="Polar residues" evidence="1">
    <location>
        <begin position="227"/>
        <end position="237"/>
    </location>
</feature>
<gene>
    <name evidence="3" type="primary">CSON008358</name>
</gene>
<evidence type="ECO:0000313" key="3">
    <source>
        <dbReference type="EMBL" id="SSX02785.1"/>
    </source>
</evidence>
<dbReference type="EMBL" id="UFQT01000316">
    <property type="protein sequence ID" value="SSX23156.1"/>
    <property type="molecule type" value="Genomic_DNA"/>
</dbReference>
<dbReference type="EMBL" id="UFQS01000316">
    <property type="protein sequence ID" value="SSX02785.1"/>
    <property type="molecule type" value="Genomic_DNA"/>
</dbReference>